<dbReference type="InterPro" id="IPR050706">
    <property type="entry name" value="Cyclic-di-GMP_PDE-like"/>
</dbReference>
<evidence type="ECO:0000313" key="5">
    <source>
        <dbReference type="Proteomes" id="UP001549031"/>
    </source>
</evidence>
<dbReference type="Gene3D" id="3.20.20.450">
    <property type="entry name" value="EAL domain"/>
    <property type="match status" value="1"/>
</dbReference>
<dbReference type="InterPro" id="IPR001633">
    <property type="entry name" value="EAL_dom"/>
</dbReference>
<dbReference type="CDD" id="cd01948">
    <property type="entry name" value="EAL"/>
    <property type="match status" value="1"/>
</dbReference>
<dbReference type="SMART" id="SM00052">
    <property type="entry name" value="EAL"/>
    <property type="match status" value="1"/>
</dbReference>
<dbReference type="Proteomes" id="UP001549031">
    <property type="component" value="Unassembled WGS sequence"/>
</dbReference>
<dbReference type="EMBL" id="JBEPLJ010000002">
    <property type="protein sequence ID" value="MET3584454.1"/>
    <property type="molecule type" value="Genomic_DNA"/>
</dbReference>
<accession>A0ABV2H1Y2</accession>
<dbReference type="InterPro" id="IPR000160">
    <property type="entry name" value="GGDEF_dom"/>
</dbReference>
<keyword evidence="1" id="KW-0472">Membrane</keyword>
<name>A0ABV2H1Y2_9HYPH</name>
<dbReference type="PROSITE" id="PS51318">
    <property type="entry name" value="TAT"/>
    <property type="match status" value="1"/>
</dbReference>
<keyword evidence="1" id="KW-1133">Transmembrane helix</keyword>
<evidence type="ECO:0000259" key="3">
    <source>
        <dbReference type="PROSITE" id="PS50887"/>
    </source>
</evidence>
<sequence>MKRHHQLLTKISRRQLLEFVALLPATALLGASWLAEGLPAQDQRLMGGAALLLMLLTLAALASATKLMGEAGTRLEESERQLDQLLNIDELSGALSRRSFLEELDGRLERIRAAQFSGKPSSEFTLMLLDVDHFKHLNDSFGHSVGDEVLRTLVACAAEQPNWIIGRLGGDEFAMLVGSTDHRALYDDASRYAERLMKVLRTSDRTQGYQGISIGIATAPSDATSARELLHCADVALYDCKRNGRGKIAFYNQEMQRKQTDARQMARDLHAAILLNELDVYYQPIVDFGGRTVSAEALVRWNHPVGGAIAPDRFIPVAEQSELIDRLGEWVFRRVCESDANRGFGTISVNVSGAQLKRGKLVPMLRKVLRETRRSASDFALEITETVIMNATPEVLSTVRELREMGFLIALDDFGTGNSSFSLLRTLPVDIIKIDKSYTQQLKTDSISQVFVTAVGEVAKLLSYVVVAEGVETQEHAMLAKLAGAGRFQGYLYGKPIPLGRERLGRPGNDIAQAPSVRAG</sequence>
<dbReference type="PANTHER" id="PTHR33121">
    <property type="entry name" value="CYCLIC DI-GMP PHOSPHODIESTERASE PDEF"/>
    <property type="match status" value="1"/>
</dbReference>
<protein>
    <submittedName>
        <fullName evidence="4">Diguanylate cyclase (GGDEF)-like protein</fullName>
    </submittedName>
</protein>
<dbReference type="Pfam" id="PF00563">
    <property type="entry name" value="EAL"/>
    <property type="match status" value="1"/>
</dbReference>
<dbReference type="PROSITE" id="PS50883">
    <property type="entry name" value="EAL"/>
    <property type="match status" value="1"/>
</dbReference>
<keyword evidence="5" id="KW-1185">Reference proteome</keyword>
<dbReference type="SUPFAM" id="SSF141868">
    <property type="entry name" value="EAL domain-like"/>
    <property type="match status" value="1"/>
</dbReference>
<reference evidence="4 5" key="1">
    <citation type="submission" date="2024-06" db="EMBL/GenBank/DDBJ databases">
        <title>Genomic Encyclopedia of Type Strains, Phase IV (KMG-IV): sequencing the most valuable type-strain genomes for metagenomic binning, comparative biology and taxonomic classification.</title>
        <authorList>
            <person name="Goeker M."/>
        </authorList>
    </citation>
    <scope>NUCLEOTIDE SEQUENCE [LARGE SCALE GENOMIC DNA]</scope>
    <source>
        <strain evidence="4 5">DSM 105042</strain>
    </source>
</reference>
<evidence type="ECO:0000259" key="2">
    <source>
        <dbReference type="PROSITE" id="PS50883"/>
    </source>
</evidence>
<feature type="domain" description="EAL" evidence="2">
    <location>
        <begin position="262"/>
        <end position="510"/>
    </location>
</feature>
<dbReference type="SMART" id="SM00267">
    <property type="entry name" value="GGDEF"/>
    <property type="match status" value="1"/>
</dbReference>
<dbReference type="InterPro" id="IPR006311">
    <property type="entry name" value="TAT_signal"/>
</dbReference>
<dbReference type="SUPFAM" id="SSF55073">
    <property type="entry name" value="Nucleotide cyclase"/>
    <property type="match status" value="1"/>
</dbReference>
<dbReference type="NCBIfam" id="TIGR00254">
    <property type="entry name" value="GGDEF"/>
    <property type="match status" value="1"/>
</dbReference>
<dbReference type="PANTHER" id="PTHR33121:SF79">
    <property type="entry name" value="CYCLIC DI-GMP PHOSPHODIESTERASE PDED-RELATED"/>
    <property type="match status" value="1"/>
</dbReference>
<dbReference type="InterPro" id="IPR043128">
    <property type="entry name" value="Rev_trsase/Diguanyl_cyclase"/>
</dbReference>
<dbReference type="PROSITE" id="PS50887">
    <property type="entry name" value="GGDEF"/>
    <property type="match status" value="1"/>
</dbReference>
<gene>
    <name evidence="4" type="ORF">ABID21_000549</name>
</gene>
<dbReference type="InterPro" id="IPR029787">
    <property type="entry name" value="Nucleotide_cyclase"/>
</dbReference>
<dbReference type="Gene3D" id="3.30.70.270">
    <property type="match status" value="1"/>
</dbReference>
<comment type="caution">
    <text evidence="4">The sequence shown here is derived from an EMBL/GenBank/DDBJ whole genome shotgun (WGS) entry which is preliminary data.</text>
</comment>
<dbReference type="CDD" id="cd01949">
    <property type="entry name" value="GGDEF"/>
    <property type="match status" value="1"/>
</dbReference>
<evidence type="ECO:0000256" key="1">
    <source>
        <dbReference type="SAM" id="Phobius"/>
    </source>
</evidence>
<feature type="transmembrane region" description="Helical" evidence="1">
    <location>
        <begin position="47"/>
        <end position="65"/>
    </location>
</feature>
<dbReference type="InterPro" id="IPR035919">
    <property type="entry name" value="EAL_sf"/>
</dbReference>
<feature type="domain" description="GGDEF" evidence="3">
    <location>
        <begin position="122"/>
        <end position="253"/>
    </location>
</feature>
<dbReference type="RefSeq" id="WP_247242653.1">
    <property type="nucleotide sequence ID" value="NZ_JALJRA010000002.1"/>
</dbReference>
<evidence type="ECO:0000313" key="4">
    <source>
        <dbReference type="EMBL" id="MET3584454.1"/>
    </source>
</evidence>
<organism evidence="4 5">
    <name type="scientific">Pseudorhizobium tarimense</name>
    <dbReference type="NCBI Taxonomy" id="1079109"/>
    <lineage>
        <taxon>Bacteria</taxon>
        <taxon>Pseudomonadati</taxon>
        <taxon>Pseudomonadota</taxon>
        <taxon>Alphaproteobacteria</taxon>
        <taxon>Hyphomicrobiales</taxon>
        <taxon>Rhizobiaceae</taxon>
        <taxon>Rhizobium/Agrobacterium group</taxon>
        <taxon>Pseudorhizobium</taxon>
    </lineage>
</organism>
<keyword evidence="1" id="KW-0812">Transmembrane</keyword>
<dbReference type="Pfam" id="PF00990">
    <property type="entry name" value="GGDEF"/>
    <property type="match status" value="1"/>
</dbReference>
<proteinExistence type="predicted"/>